<dbReference type="EMBL" id="VIGC01000041">
    <property type="protein sequence ID" value="TQE93392.1"/>
    <property type="molecule type" value="Genomic_DNA"/>
</dbReference>
<dbReference type="AlphaFoldDB" id="A0A540V9I5"/>
<protein>
    <recommendedName>
        <fullName evidence="3">Lipoprotein</fullName>
    </recommendedName>
</protein>
<dbReference type="OrthoDB" id="5801841at2"/>
<dbReference type="Proteomes" id="UP000317371">
    <property type="component" value="Unassembled WGS sequence"/>
</dbReference>
<organism evidence="1 2">
    <name type="scientific">Litorilinea aerophila</name>
    <dbReference type="NCBI Taxonomy" id="1204385"/>
    <lineage>
        <taxon>Bacteria</taxon>
        <taxon>Bacillati</taxon>
        <taxon>Chloroflexota</taxon>
        <taxon>Caldilineae</taxon>
        <taxon>Caldilineales</taxon>
        <taxon>Caldilineaceae</taxon>
        <taxon>Litorilinea</taxon>
    </lineage>
</organism>
<dbReference type="RefSeq" id="WP_141612253.1">
    <property type="nucleotide sequence ID" value="NZ_VIGC02000041.1"/>
</dbReference>
<dbReference type="PROSITE" id="PS51257">
    <property type="entry name" value="PROKAR_LIPOPROTEIN"/>
    <property type="match status" value="1"/>
</dbReference>
<gene>
    <name evidence="1" type="ORF">FKZ61_21635</name>
</gene>
<evidence type="ECO:0000313" key="2">
    <source>
        <dbReference type="Proteomes" id="UP000317371"/>
    </source>
</evidence>
<comment type="caution">
    <text evidence="1">The sequence shown here is derived from an EMBL/GenBank/DDBJ whole genome shotgun (WGS) entry which is preliminary data.</text>
</comment>
<sequence length="139" mass="14927">MGRGRQRWLAGLWSVLVALTLVACQPIQPVASEQGEVTTLPEGAVDVSSLSEVEQQLVAQARADLAQELGVAAEEIQVAGVEAVDWPDASLGCPEEGMMYAQVITPGYRIELRVDGNSYEYHTGNQPDGPMVRCEPTDS</sequence>
<proteinExistence type="predicted"/>
<dbReference type="InParanoid" id="A0A540V9I5"/>
<accession>A0A540V9I5</accession>
<reference evidence="1 2" key="1">
    <citation type="submission" date="2019-06" db="EMBL/GenBank/DDBJ databases">
        <title>Genome sequence of Litorilinea aerophila BAA-2444.</title>
        <authorList>
            <person name="Maclea K.S."/>
            <person name="Maurais E.G."/>
            <person name="Iannazzi L.C."/>
        </authorList>
    </citation>
    <scope>NUCLEOTIDE SEQUENCE [LARGE SCALE GENOMIC DNA]</scope>
    <source>
        <strain evidence="1 2">ATCC BAA-2444</strain>
    </source>
</reference>
<keyword evidence="2" id="KW-1185">Reference proteome</keyword>
<evidence type="ECO:0008006" key="3">
    <source>
        <dbReference type="Google" id="ProtNLM"/>
    </source>
</evidence>
<name>A0A540V9I5_9CHLR</name>
<evidence type="ECO:0000313" key="1">
    <source>
        <dbReference type="EMBL" id="TQE93392.1"/>
    </source>
</evidence>